<dbReference type="InterPro" id="IPR003462">
    <property type="entry name" value="ODC_Mu_crystall"/>
</dbReference>
<evidence type="ECO:0000313" key="3">
    <source>
        <dbReference type="Proteomes" id="UP000255517"/>
    </source>
</evidence>
<evidence type="ECO:0000256" key="1">
    <source>
        <dbReference type="ARBA" id="ARBA00008903"/>
    </source>
</evidence>
<protein>
    <submittedName>
        <fullName evidence="2">Ornithine cyclodeaminase</fullName>
    </submittedName>
</protein>
<dbReference type="Gene3D" id="3.40.50.720">
    <property type="entry name" value="NAD(P)-binding Rossmann-like Domain"/>
    <property type="match status" value="1"/>
</dbReference>
<evidence type="ECO:0000313" key="2">
    <source>
        <dbReference type="EMBL" id="SUB57567.1"/>
    </source>
</evidence>
<comment type="similarity">
    <text evidence="1">Belongs to the ornithine cyclodeaminase/mu-crystallin family.</text>
</comment>
<dbReference type="Pfam" id="PF02423">
    <property type="entry name" value="OCD_Mu_crystall"/>
    <property type="match status" value="1"/>
</dbReference>
<dbReference type="RefSeq" id="WP_019035196.1">
    <property type="nucleotide sequence ID" value="NZ_UGSZ01000001.1"/>
</dbReference>
<dbReference type="GO" id="GO:0016491">
    <property type="term" value="F:oxidoreductase activity"/>
    <property type="evidence" value="ECO:0007669"/>
    <property type="project" value="UniProtKB-ARBA"/>
</dbReference>
<dbReference type="PANTHER" id="PTHR13812">
    <property type="entry name" value="KETIMINE REDUCTASE MU-CRYSTALLIN"/>
    <property type="match status" value="1"/>
</dbReference>
<dbReference type="InterPro" id="IPR023401">
    <property type="entry name" value="ODC_N"/>
</dbReference>
<accession>A0A379C7K0</accession>
<dbReference type="AlphaFoldDB" id="A0A379C7K0"/>
<dbReference type="EMBL" id="UGSZ01000001">
    <property type="protein sequence ID" value="SUB57567.1"/>
    <property type="molecule type" value="Genomic_DNA"/>
</dbReference>
<sequence length="332" mass="37083">MKILFLNKDYILRAISMKEVIEEDEKAFVITSDKNANIPLRTNVDIKKYKGQALYMPGYIPEEEISGQKIISIYPENINKNLPSAPSTMILLDAQTGFVKAIIDGTILTRLRTGAMSGVASKYLSRKDSKIFLLIGTGGQAQSQLEAVLTVRQIEEVYVSDTNFKRAQEFSFEMQEKFKDKFDVKIMPIKSPNDIVPKADIITTVTTSKTPSFDGKLIKKGTHINSIGSYTPDAQETPVEVLKKSSKIYFDSYDAVLSESGDVIIPINKGEFSKDKITGEIGQLIKGNKKPRENDDEITWFKAVGTAVLDLVVGEKIYKKAIKNNIGEFLEF</sequence>
<proteinExistence type="inferred from homology"/>
<dbReference type="STRING" id="1122949.GCA_000378725_01556"/>
<organism evidence="2 3">
    <name type="scientific">Peptoniphilus lacrimalis</name>
    <dbReference type="NCBI Taxonomy" id="33031"/>
    <lineage>
        <taxon>Bacteria</taxon>
        <taxon>Bacillati</taxon>
        <taxon>Bacillota</taxon>
        <taxon>Tissierellia</taxon>
        <taxon>Tissierellales</taxon>
        <taxon>Peptoniphilaceae</taxon>
        <taxon>Peptoniphilus</taxon>
    </lineage>
</organism>
<dbReference type="Gene3D" id="3.30.1780.10">
    <property type="entry name" value="ornithine cyclodeaminase, domain 1"/>
    <property type="match status" value="1"/>
</dbReference>
<dbReference type="Proteomes" id="UP000255517">
    <property type="component" value="Unassembled WGS sequence"/>
</dbReference>
<dbReference type="SUPFAM" id="SSF51735">
    <property type="entry name" value="NAD(P)-binding Rossmann-fold domains"/>
    <property type="match status" value="1"/>
</dbReference>
<dbReference type="InterPro" id="IPR036291">
    <property type="entry name" value="NAD(P)-bd_dom_sf"/>
</dbReference>
<gene>
    <name evidence="2" type="ORF">NCTC13149_01411</name>
</gene>
<dbReference type="FunFam" id="3.40.50.720:FF:000311">
    <property type="entry name" value="Ornithine cyclodeaminase"/>
    <property type="match status" value="1"/>
</dbReference>
<name>A0A379C7K0_9FIRM</name>
<dbReference type="GO" id="GO:0005737">
    <property type="term" value="C:cytoplasm"/>
    <property type="evidence" value="ECO:0007669"/>
    <property type="project" value="TreeGrafter"/>
</dbReference>
<dbReference type="GO" id="GO:0019752">
    <property type="term" value="P:carboxylic acid metabolic process"/>
    <property type="evidence" value="ECO:0007669"/>
    <property type="project" value="UniProtKB-ARBA"/>
</dbReference>
<reference evidence="2 3" key="1">
    <citation type="submission" date="2018-06" db="EMBL/GenBank/DDBJ databases">
        <authorList>
            <consortium name="Pathogen Informatics"/>
            <person name="Doyle S."/>
        </authorList>
    </citation>
    <scope>NUCLEOTIDE SEQUENCE [LARGE SCALE GENOMIC DNA]</scope>
    <source>
        <strain evidence="2 3">NCTC13149</strain>
    </source>
</reference>
<dbReference type="PIRSF" id="PIRSF001439">
    <property type="entry name" value="CryM"/>
    <property type="match status" value="1"/>
</dbReference>
<dbReference type="OrthoDB" id="9792005at2"/>
<dbReference type="PANTHER" id="PTHR13812:SF19">
    <property type="entry name" value="KETIMINE REDUCTASE MU-CRYSTALLIN"/>
    <property type="match status" value="1"/>
</dbReference>